<keyword evidence="2" id="KW-1185">Reference proteome</keyword>
<reference evidence="1 2" key="1">
    <citation type="submission" date="2020-01" db="EMBL/GenBank/DDBJ databases">
        <title>Whole genome and functional gene identification of agarase of Vibrio HN897.</title>
        <authorList>
            <person name="Liu Y."/>
            <person name="Zhao Z."/>
        </authorList>
    </citation>
    <scope>NUCLEOTIDE SEQUENCE [LARGE SCALE GENOMIC DNA]</scope>
    <source>
        <strain evidence="1 2">HN897</strain>
    </source>
</reference>
<sequence length="185" mass="21663">MNQENSFYPQLLQLGLNLPNQNSLVSCSQSDLVMIEKSLWPLYQKSLSKKPDMTELERFLGLFSYHHQDLMGQFLSQKASLSEMQRVFETHLETEHQEKFSAPIIKQLWLSSYIWLFLQGRMNLDFSLANDHATEVSKALSGVLNTEVEVMRCELNKAYYQGISAFQSSETNKPLWKKWFEKWLN</sequence>
<organism evidence="1 2">
    <name type="scientific">Vibrio astriarenae</name>
    <dbReference type="NCBI Taxonomy" id="1481923"/>
    <lineage>
        <taxon>Bacteria</taxon>
        <taxon>Pseudomonadati</taxon>
        <taxon>Pseudomonadota</taxon>
        <taxon>Gammaproteobacteria</taxon>
        <taxon>Vibrionales</taxon>
        <taxon>Vibrionaceae</taxon>
        <taxon>Vibrio</taxon>
    </lineage>
</organism>
<accession>A0A7Z2T3N4</accession>
<evidence type="ECO:0000313" key="1">
    <source>
        <dbReference type="EMBL" id="QIA63652.1"/>
    </source>
</evidence>
<evidence type="ECO:0000313" key="2">
    <source>
        <dbReference type="Proteomes" id="UP000464262"/>
    </source>
</evidence>
<proteinExistence type="predicted"/>
<dbReference type="EMBL" id="CP047475">
    <property type="protein sequence ID" value="QIA63652.1"/>
    <property type="molecule type" value="Genomic_DNA"/>
</dbReference>
<name>A0A7Z2T3N4_9VIBR</name>
<dbReference type="KEGG" id="vas:GT360_09045"/>
<dbReference type="AlphaFoldDB" id="A0A7Z2T3N4"/>
<gene>
    <name evidence="1" type="ORF">GT360_09045</name>
</gene>
<dbReference type="RefSeq" id="WP_164648545.1">
    <property type="nucleotide sequence ID" value="NZ_CP047475.1"/>
</dbReference>
<protein>
    <submittedName>
        <fullName evidence="1">Uncharacterized protein</fullName>
    </submittedName>
</protein>
<dbReference type="Proteomes" id="UP000464262">
    <property type="component" value="Chromosome 1"/>
</dbReference>